<dbReference type="GO" id="GO:0005886">
    <property type="term" value="C:plasma membrane"/>
    <property type="evidence" value="ECO:0007669"/>
    <property type="project" value="UniProtKB-SubCell"/>
</dbReference>
<sequence length="282" mass="29068">MQTRRPRHDEHTEVMEALTGGIDVTLAMLLWLLAAGALAGWIDAVVGGGGLIQLPALLLVPGMTPVQAVATNKVGSIAGTTASAVTYLRKITPDRSATIPAAATAFLGAVLGAKLATFIPSDLFTPIILLALIGVGLFTVLNPSLGADASLRFGESSKRHHGLSWLIGLVIGVYDGVLGPGTGSFLVIAFVTLIGFSFLQASATAKVINWATNFGALVYFIPDGQVVWALGLVVAVGNVLGGIFGARTALKQGSGFVRVVFVVVVSAMILKLGYDVIAGLIH</sequence>
<evidence type="ECO:0000256" key="1">
    <source>
        <dbReference type="ARBA" id="ARBA00004651"/>
    </source>
</evidence>
<feature type="transmembrane region" description="Helical" evidence="8">
    <location>
        <begin position="161"/>
        <end position="178"/>
    </location>
</feature>
<feature type="transmembrane region" description="Helical" evidence="8">
    <location>
        <begin position="123"/>
        <end position="141"/>
    </location>
</feature>
<comment type="similarity">
    <text evidence="2 8">Belongs to the 4-toluene sulfonate uptake permease (TSUP) (TC 2.A.102) family.</text>
</comment>
<evidence type="ECO:0000313" key="10">
    <source>
        <dbReference type="Proteomes" id="UP000576792"/>
    </source>
</evidence>
<reference evidence="9 10" key="1">
    <citation type="submission" date="2020-03" db="EMBL/GenBank/DDBJ databases">
        <title>Sequencing the genomes of 1000 actinobacteria strains.</title>
        <authorList>
            <person name="Klenk H.-P."/>
        </authorList>
    </citation>
    <scope>NUCLEOTIDE SEQUENCE [LARGE SCALE GENOMIC DNA]</scope>
    <source>
        <strain evidence="9 10">DSM 18964</strain>
    </source>
</reference>
<dbReference type="PANTHER" id="PTHR30269">
    <property type="entry name" value="TRANSMEMBRANE PROTEIN YFCA"/>
    <property type="match status" value="1"/>
</dbReference>
<comment type="caution">
    <text evidence="9">The sequence shown here is derived from an EMBL/GenBank/DDBJ whole genome shotgun (WGS) entry which is preliminary data.</text>
</comment>
<evidence type="ECO:0000256" key="3">
    <source>
        <dbReference type="ARBA" id="ARBA00022448"/>
    </source>
</evidence>
<feature type="transmembrane region" description="Helical" evidence="8">
    <location>
        <begin position="256"/>
        <end position="274"/>
    </location>
</feature>
<protein>
    <recommendedName>
        <fullName evidence="8">Probable membrane transporter protein</fullName>
    </recommendedName>
</protein>
<keyword evidence="7 8" id="KW-0472">Membrane</keyword>
<keyword evidence="4 8" id="KW-1003">Cell membrane</keyword>
<dbReference type="InterPro" id="IPR002781">
    <property type="entry name" value="TM_pro_TauE-like"/>
</dbReference>
<keyword evidence="6 8" id="KW-1133">Transmembrane helix</keyword>
<comment type="subcellular location">
    <subcellularLocation>
        <location evidence="1 8">Cell membrane</location>
        <topology evidence="1 8">Multi-pass membrane protein</topology>
    </subcellularLocation>
</comment>
<evidence type="ECO:0000256" key="4">
    <source>
        <dbReference type="ARBA" id="ARBA00022475"/>
    </source>
</evidence>
<evidence type="ECO:0000256" key="6">
    <source>
        <dbReference type="ARBA" id="ARBA00022989"/>
    </source>
</evidence>
<accession>A0A846S0B6</accession>
<feature type="transmembrane region" description="Helical" evidence="8">
    <location>
        <begin position="97"/>
        <end position="116"/>
    </location>
</feature>
<dbReference type="Proteomes" id="UP000576792">
    <property type="component" value="Unassembled WGS sequence"/>
</dbReference>
<keyword evidence="10" id="KW-1185">Reference proteome</keyword>
<dbReference type="EMBL" id="JAATJN010000001">
    <property type="protein sequence ID" value="NJC56910.1"/>
    <property type="molecule type" value="Genomic_DNA"/>
</dbReference>
<keyword evidence="5 8" id="KW-0812">Transmembrane</keyword>
<dbReference type="PANTHER" id="PTHR30269:SF0">
    <property type="entry name" value="MEMBRANE TRANSPORTER PROTEIN YFCA-RELATED"/>
    <property type="match status" value="1"/>
</dbReference>
<feature type="transmembrane region" description="Helical" evidence="8">
    <location>
        <begin position="21"/>
        <end position="42"/>
    </location>
</feature>
<feature type="transmembrane region" description="Helical" evidence="8">
    <location>
        <begin position="185"/>
        <end position="205"/>
    </location>
</feature>
<feature type="transmembrane region" description="Helical" evidence="8">
    <location>
        <begin position="225"/>
        <end position="244"/>
    </location>
</feature>
<evidence type="ECO:0000256" key="5">
    <source>
        <dbReference type="ARBA" id="ARBA00022692"/>
    </source>
</evidence>
<dbReference type="Pfam" id="PF01925">
    <property type="entry name" value="TauE"/>
    <property type="match status" value="1"/>
</dbReference>
<evidence type="ECO:0000256" key="7">
    <source>
        <dbReference type="ARBA" id="ARBA00023136"/>
    </source>
</evidence>
<proteinExistence type="inferred from homology"/>
<keyword evidence="3" id="KW-0813">Transport</keyword>
<name>A0A846S0B6_9MICO</name>
<dbReference type="AlphaFoldDB" id="A0A846S0B6"/>
<gene>
    <name evidence="9" type="ORF">BKA07_001945</name>
</gene>
<dbReference type="InterPro" id="IPR052017">
    <property type="entry name" value="TSUP"/>
</dbReference>
<evidence type="ECO:0000256" key="8">
    <source>
        <dbReference type="RuleBase" id="RU363041"/>
    </source>
</evidence>
<organism evidence="9 10">
    <name type="scientific">Brevibacterium marinum</name>
    <dbReference type="NCBI Taxonomy" id="418643"/>
    <lineage>
        <taxon>Bacteria</taxon>
        <taxon>Bacillati</taxon>
        <taxon>Actinomycetota</taxon>
        <taxon>Actinomycetes</taxon>
        <taxon>Micrococcales</taxon>
        <taxon>Brevibacteriaceae</taxon>
        <taxon>Brevibacterium</taxon>
    </lineage>
</organism>
<evidence type="ECO:0000313" key="9">
    <source>
        <dbReference type="EMBL" id="NJC56910.1"/>
    </source>
</evidence>
<evidence type="ECO:0000256" key="2">
    <source>
        <dbReference type="ARBA" id="ARBA00009142"/>
    </source>
</evidence>